<feature type="region of interest" description="Disordered" evidence="1">
    <location>
        <begin position="1"/>
        <end position="45"/>
    </location>
</feature>
<dbReference type="EMBL" id="CGIG01000001">
    <property type="protein sequence ID" value="CPR14608.1"/>
    <property type="molecule type" value="Genomic_DNA"/>
</dbReference>
<proteinExistence type="predicted"/>
<reference evidence="3" key="1">
    <citation type="submission" date="2015-01" db="EMBL/GenBank/DDBJ databases">
        <authorList>
            <person name="Paterson Steve"/>
        </authorList>
    </citation>
    <scope>NUCLEOTIDE SEQUENCE [LARGE SCALE GENOMIC DNA]</scope>
    <source>
        <strain evidence="3">OBR1</strain>
    </source>
</reference>
<dbReference type="Proteomes" id="UP000044377">
    <property type="component" value="Unassembled WGS sequence"/>
</dbReference>
<gene>
    <name evidence="2" type="ORF">BN1221_01023</name>
</gene>
<feature type="compositionally biased region" description="Polar residues" evidence="1">
    <location>
        <begin position="12"/>
        <end position="31"/>
    </location>
</feature>
<sequence>MNEADKRAASRHQGNLSHASTAVSRANTFHHSSPPFAPHDNANVF</sequence>
<dbReference type="STRING" id="1109412.BN1221_01023"/>
<evidence type="ECO:0000313" key="3">
    <source>
        <dbReference type="Proteomes" id="UP000044377"/>
    </source>
</evidence>
<name>A0A0G4JRU9_9GAMM</name>
<evidence type="ECO:0000313" key="2">
    <source>
        <dbReference type="EMBL" id="CPR14608.1"/>
    </source>
</evidence>
<keyword evidence="3" id="KW-1185">Reference proteome</keyword>
<accession>A0A0G4JRU9</accession>
<dbReference type="AlphaFoldDB" id="A0A0G4JRU9"/>
<organism evidence="2 3">
    <name type="scientific">Brenneria goodwinii</name>
    <dbReference type="NCBI Taxonomy" id="1109412"/>
    <lineage>
        <taxon>Bacteria</taxon>
        <taxon>Pseudomonadati</taxon>
        <taxon>Pseudomonadota</taxon>
        <taxon>Gammaproteobacteria</taxon>
        <taxon>Enterobacterales</taxon>
        <taxon>Pectobacteriaceae</taxon>
        <taxon>Brenneria</taxon>
    </lineage>
</organism>
<evidence type="ECO:0000256" key="1">
    <source>
        <dbReference type="SAM" id="MobiDB-lite"/>
    </source>
</evidence>
<protein>
    <submittedName>
        <fullName evidence="2">Uncharacterized protein</fullName>
    </submittedName>
</protein>